<reference evidence="1" key="1">
    <citation type="journal article" date="2014" name="Front. Microbiol.">
        <title>High frequency of phylogenetically diverse reductive dehalogenase-homologous genes in deep subseafloor sedimentary metagenomes.</title>
        <authorList>
            <person name="Kawai M."/>
            <person name="Futagami T."/>
            <person name="Toyoda A."/>
            <person name="Takaki Y."/>
            <person name="Nishi S."/>
            <person name="Hori S."/>
            <person name="Arai W."/>
            <person name="Tsubouchi T."/>
            <person name="Morono Y."/>
            <person name="Uchiyama I."/>
            <person name="Ito T."/>
            <person name="Fujiyama A."/>
            <person name="Inagaki F."/>
            <person name="Takami H."/>
        </authorList>
    </citation>
    <scope>NUCLEOTIDE SEQUENCE</scope>
    <source>
        <strain evidence="1">Expedition CK06-06</strain>
    </source>
</reference>
<organism evidence="1">
    <name type="scientific">marine sediment metagenome</name>
    <dbReference type="NCBI Taxonomy" id="412755"/>
    <lineage>
        <taxon>unclassified sequences</taxon>
        <taxon>metagenomes</taxon>
        <taxon>ecological metagenomes</taxon>
    </lineage>
</organism>
<protein>
    <submittedName>
        <fullName evidence="1">Uncharacterized protein</fullName>
    </submittedName>
</protein>
<feature type="non-terminal residue" evidence="1">
    <location>
        <position position="1"/>
    </location>
</feature>
<dbReference type="AlphaFoldDB" id="X0XBV8"/>
<dbReference type="EMBL" id="BARS01040916">
    <property type="protein sequence ID" value="GAG40550.1"/>
    <property type="molecule type" value="Genomic_DNA"/>
</dbReference>
<accession>X0XBV8</accession>
<evidence type="ECO:0000313" key="1">
    <source>
        <dbReference type="EMBL" id="GAG40550.1"/>
    </source>
</evidence>
<comment type="caution">
    <text evidence="1">The sequence shown here is derived from an EMBL/GenBank/DDBJ whole genome shotgun (WGS) entry which is preliminary data.</text>
</comment>
<sequence>SEYSKEIPIGPKAMTLIVGELEKRNEEKTLVADFISLYEKFMSE</sequence>
<name>X0XBV8_9ZZZZ</name>
<gene>
    <name evidence="1" type="ORF">S01H1_62304</name>
</gene>
<proteinExistence type="predicted"/>